<comment type="caution">
    <text evidence="2">The sequence shown here is derived from an EMBL/GenBank/DDBJ whole genome shotgun (WGS) entry which is preliminary data.</text>
</comment>
<organism evidence="2 3">
    <name type="scientific">Basidiobolus ranarum</name>
    <dbReference type="NCBI Taxonomy" id="34480"/>
    <lineage>
        <taxon>Eukaryota</taxon>
        <taxon>Fungi</taxon>
        <taxon>Fungi incertae sedis</taxon>
        <taxon>Zoopagomycota</taxon>
        <taxon>Entomophthoromycotina</taxon>
        <taxon>Basidiobolomycetes</taxon>
        <taxon>Basidiobolales</taxon>
        <taxon>Basidiobolaceae</taxon>
        <taxon>Basidiobolus</taxon>
    </lineage>
</organism>
<gene>
    <name evidence="2" type="ORF">K7432_006585</name>
</gene>
<feature type="compositionally biased region" description="Pro residues" evidence="1">
    <location>
        <begin position="95"/>
        <end position="104"/>
    </location>
</feature>
<dbReference type="Proteomes" id="UP001479436">
    <property type="component" value="Unassembled WGS sequence"/>
</dbReference>
<feature type="region of interest" description="Disordered" evidence="1">
    <location>
        <begin position="81"/>
        <end position="123"/>
    </location>
</feature>
<evidence type="ECO:0000313" key="2">
    <source>
        <dbReference type="EMBL" id="KAK9716907.1"/>
    </source>
</evidence>
<name>A0ABR2W1E5_9FUNG</name>
<accession>A0ABR2W1E5</accession>
<sequence length="123" mass="14160">MGARFQLEEVDSGFVMIYSSDETWSLPEQEVELFEDIVGQIEIALQQSAQLQNEYSKKLPMSSYTHNVRNQRYLSDQGLSSLRQSAVHPVIKSSSPPPPPPPPFSSEDIQDYEEYDMEPKYWN</sequence>
<evidence type="ECO:0000313" key="3">
    <source>
        <dbReference type="Proteomes" id="UP001479436"/>
    </source>
</evidence>
<evidence type="ECO:0000256" key="1">
    <source>
        <dbReference type="SAM" id="MobiDB-lite"/>
    </source>
</evidence>
<reference evidence="2 3" key="1">
    <citation type="submission" date="2023-04" db="EMBL/GenBank/DDBJ databases">
        <title>Genome of Basidiobolus ranarum AG-B5.</title>
        <authorList>
            <person name="Stajich J.E."/>
            <person name="Carter-House D."/>
            <person name="Gryganskyi A."/>
        </authorList>
    </citation>
    <scope>NUCLEOTIDE SEQUENCE [LARGE SCALE GENOMIC DNA]</scope>
    <source>
        <strain evidence="2 3">AG-B5</strain>
    </source>
</reference>
<keyword evidence="3" id="KW-1185">Reference proteome</keyword>
<dbReference type="EMBL" id="JASJQH010007171">
    <property type="protein sequence ID" value="KAK9716907.1"/>
    <property type="molecule type" value="Genomic_DNA"/>
</dbReference>
<protein>
    <submittedName>
        <fullName evidence="2">Uncharacterized protein</fullName>
    </submittedName>
</protein>
<proteinExistence type="predicted"/>